<dbReference type="AlphaFoldDB" id="A0AAD8REM2"/>
<sequence length="591" mass="64569">MSLASSSFPFAIESSLGLMVKRFLFCSLPHTLSDPFSVQEIKDAFFSMNKSSSPRPDGVGPAYFTAFWDMVSLAVIVVFRSFYDGSIDLTRINRAFLVLFPKTDLATHPSQFRHISLQNCIMKAITKVLTIRLKKLIHSLVDDDQTGFLFGRRISENIVYAADLVRCCHTRKASAIVFNIDFKKAFDSVNWESLIKILQARGFDDRCAADLSISSRLDILPSSLIGCPATGSAAATGFAKATRSPYLFIIVVDVLQLLIREAWVDGHLSHPLSPDLLCLVLQYMIRLKHSVSFALSLVDFKKAVRAIFSELDEINAKDLIFPGRLRTPKGSEGSRGPHTIGPRGPPRPRRPPPTLPRRLFAYLTPFDLKTQTDETPKDSGAAAIATPIRGRSLCSGTCQTGKCPEAISINATASIMLVAPWARLADKLPALFSHCTRPHTTVACVSTDGLALQPRLSGVATAELEQVCLILDRLALSDGLDRWCIDSPSSPPFSSREADDPQKSTPGEFPLSNNQDPTQIVTAVTRCSGGDGGDDDDDDDDDDDNGDGDDVQLDDDDDGVDFPLREGISPVDSCPPESSFSLVFSAPQRRL</sequence>
<evidence type="ECO:0000259" key="2">
    <source>
        <dbReference type="Pfam" id="PF00078"/>
    </source>
</evidence>
<name>A0AAD8REM2_LOLMU</name>
<dbReference type="Proteomes" id="UP001231189">
    <property type="component" value="Unassembled WGS sequence"/>
</dbReference>
<reference evidence="3" key="1">
    <citation type="submission" date="2023-07" db="EMBL/GenBank/DDBJ databases">
        <title>A chromosome-level genome assembly of Lolium multiflorum.</title>
        <authorList>
            <person name="Chen Y."/>
            <person name="Copetti D."/>
            <person name="Kolliker R."/>
            <person name="Studer B."/>
        </authorList>
    </citation>
    <scope>NUCLEOTIDE SEQUENCE</scope>
    <source>
        <strain evidence="3">02402/16</strain>
        <tissue evidence="3">Leaf</tissue>
    </source>
</reference>
<proteinExistence type="predicted"/>
<feature type="compositionally biased region" description="Acidic residues" evidence="1">
    <location>
        <begin position="532"/>
        <end position="560"/>
    </location>
</feature>
<organism evidence="3 4">
    <name type="scientific">Lolium multiflorum</name>
    <name type="common">Italian ryegrass</name>
    <name type="synonym">Lolium perenne subsp. multiflorum</name>
    <dbReference type="NCBI Taxonomy" id="4521"/>
    <lineage>
        <taxon>Eukaryota</taxon>
        <taxon>Viridiplantae</taxon>
        <taxon>Streptophyta</taxon>
        <taxon>Embryophyta</taxon>
        <taxon>Tracheophyta</taxon>
        <taxon>Spermatophyta</taxon>
        <taxon>Magnoliopsida</taxon>
        <taxon>Liliopsida</taxon>
        <taxon>Poales</taxon>
        <taxon>Poaceae</taxon>
        <taxon>BOP clade</taxon>
        <taxon>Pooideae</taxon>
        <taxon>Poodae</taxon>
        <taxon>Poeae</taxon>
        <taxon>Poeae Chloroplast Group 2 (Poeae type)</taxon>
        <taxon>Loliodinae</taxon>
        <taxon>Loliinae</taxon>
        <taxon>Lolium</taxon>
    </lineage>
</organism>
<evidence type="ECO:0000256" key="1">
    <source>
        <dbReference type="SAM" id="MobiDB-lite"/>
    </source>
</evidence>
<protein>
    <recommendedName>
        <fullName evidence="2">Reverse transcriptase domain-containing protein</fullName>
    </recommendedName>
</protein>
<accession>A0AAD8REM2</accession>
<feature type="domain" description="Reverse transcriptase" evidence="2">
    <location>
        <begin position="101"/>
        <end position="263"/>
    </location>
</feature>
<dbReference type="InterPro" id="IPR000477">
    <property type="entry name" value="RT_dom"/>
</dbReference>
<feature type="region of interest" description="Disordered" evidence="1">
    <location>
        <begin position="487"/>
        <end position="591"/>
    </location>
</feature>
<feature type="region of interest" description="Disordered" evidence="1">
    <location>
        <begin position="325"/>
        <end position="354"/>
    </location>
</feature>
<evidence type="ECO:0000313" key="4">
    <source>
        <dbReference type="Proteomes" id="UP001231189"/>
    </source>
</evidence>
<dbReference type="Pfam" id="PF00078">
    <property type="entry name" value="RVT_1"/>
    <property type="match status" value="1"/>
</dbReference>
<keyword evidence="4" id="KW-1185">Reference proteome</keyword>
<dbReference type="EMBL" id="JAUUTY010000006">
    <property type="protein sequence ID" value="KAK1619627.1"/>
    <property type="molecule type" value="Genomic_DNA"/>
</dbReference>
<feature type="compositionally biased region" description="Polar residues" evidence="1">
    <location>
        <begin position="511"/>
        <end position="522"/>
    </location>
</feature>
<dbReference type="PANTHER" id="PTHR19446">
    <property type="entry name" value="REVERSE TRANSCRIPTASES"/>
    <property type="match status" value="1"/>
</dbReference>
<comment type="caution">
    <text evidence="3">The sequence shown here is derived from an EMBL/GenBank/DDBJ whole genome shotgun (WGS) entry which is preliminary data.</text>
</comment>
<gene>
    <name evidence="3" type="ORF">QYE76_025144</name>
</gene>
<evidence type="ECO:0000313" key="3">
    <source>
        <dbReference type="EMBL" id="KAK1619627.1"/>
    </source>
</evidence>